<comment type="similarity">
    <text evidence="1">Belongs to the short-chain dehydrogenases/reductases (SDR) family.</text>
</comment>
<keyword evidence="2" id="KW-0521">NADP</keyword>
<dbReference type="EMBL" id="JBHUFV010000033">
    <property type="protein sequence ID" value="MFD1933508.1"/>
    <property type="molecule type" value="Genomic_DNA"/>
</dbReference>
<dbReference type="InterPro" id="IPR036291">
    <property type="entry name" value="NAD(P)-bd_dom_sf"/>
</dbReference>
<dbReference type="PANTHER" id="PTHR43391">
    <property type="entry name" value="RETINOL DEHYDROGENASE-RELATED"/>
    <property type="match status" value="1"/>
</dbReference>
<dbReference type="Proteomes" id="UP001597368">
    <property type="component" value="Unassembled WGS sequence"/>
</dbReference>
<dbReference type="RefSeq" id="WP_379573550.1">
    <property type="nucleotide sequence ID" value="NZ_JBHUFV010000033.1"/>
</dbReference>
<organism evidence="4 5">
    <name type="scientific">Nonomuraea mangrovi</name>
    <dbReference type="NCBI Taxonomy" id="2316207"/>
    <lineage>
        <taxon>Bacteria</taxon>
        <taxon>Bacillati</taxon>
        <taxon>Actinomycetota</taxon>
        <taxon>Actinomycetes</taxon>
        <taxon>Streptosporangiales</taxon>
        <taxon>Streptosporangiaceae</taxon>
        <taxon>Nonomuraea</taxon>
    </lineage>
</organism>
<evidence type="ECO:0000256" key="1">
    <source>
        <dbReference type="ARBA" id="ARBA00006484"/>
    </source>
</evidence>
<dbReference type="PANTHER" id="PTHR43391:SF14">
    <property type="entry name" value="DEHYDROGENASE_REDUCTASE SDR FAMILY PROTEIN 7-LIKE"/>
    <property type="match status" value="1"/>
</dbReference>
<protein>
    <submittedName>
        <fullName evidence="4">SDR family NAD(P)-dependent oxidoreductase</fullName>
        <ecNumber evidence="4">1.-.-.-</ecNumber>
    </submittedName>
</protein>
<evidence type="ECO:0000313" key="4">
    <source>
        <dbReference type="EMBL" id="MFD1933508.1"/>
    </source>
</evidence>
<evidence type="ECO:0000256" key="3">
    <source>
        <dbReference type="ARBA" id="ARBA00023002"/>
    </source>
</evidence>
<keyword evidence="5" id="KW-1185">Reference proteome</keyword>
<dbReference type="GO" id="GO:0016491">
    <property type="term" value="F:oxidoreductase activity"/>
    <property type="evidence" value="ECO:0007669"/>
    <property type="project" value="UniProtKB-KW"/>
</dbReference>
<keyword evidence="3 4" id="KW-0560">Oxidoreductase</keyword>
<comment type="caution">
    <text evidence="4">The sequence shown here is derived from an EMBL/GenBank/DDBJ whole genome shotgun (WGS) entry which is preliminary data.</text>
</comment>
<gene>
    <name evidence="4" type="ORF">ACFSKW_18790</name>
</gene>
<dbReference type="PRINTS" id="PR00081">
    <property type="entry name" value="GDHRDH"/>
</dbReference>
<evidence type="ECO:0000313" key="5">
    <source>
        <dbReference type="Proteomes" id="UP001597368"/>
    </source>
</evidence>
<proteinExistence type="inferred from homology"/>
<accession>A0ABW4SWG0</accession>
<name>A0ABW4SWG0_9ACTN</name>
<dbReference type="CDD" id="cd05233">
    <property type="entry name" value="SDR_c"/>
    <property type="match status" value="1"/>
</dbReference>
<dbReference type="Pfam" id="PF00106">
    <property type="entry name" value="adh_short"/>
    <property type="match status" value="1"/>
</dbReference>
<sequence>MATSLSGRVAVITGAAGRVAETLAELGATLVVAGPAPGMRSVAGPAPGMRSVAGPAPGVRQAAGPAPGVRQAADLALTLDLADPMALNVLATAVEERHGRIDLLVAAATGTTMAPFESVTAGAERALVEENFTGVTTVIRRLLPLMGGGSSIAVLVPEEARHALDAAMKAAVESLCEALSVELAPRGVGVGAFTEAAAYQLWCSGMPSV</sequence>
<dbReference type="Gene3D" id="3.40.50.720">
    <property type="entry name" value="NAD(P)-binding Rossmann-like Domain"/>
    <property type="match status" value="1"/>
</dbReference>
<dbReference type="SUPFAM" id="SSF51735">
    <property type="entry name" value="NAD(P)-binding Rossmann-fold domains"/>
    <property type="match status" value="1"/>
</dbReference>
<dbReference type="InterPro" id="IPR002347">
    <property type="entry name" value="SDR_fam"/>
</dbReference>
<dbReference type="EC" id="1.-.-.-" evidence="4"/>
<reference evidence="5" key="1">
    <citation type="journal article" date="2019" name="Int. J. Syst. Evol. Microbiol.">
        <title>The Global Catalogue of Microorganisms (GCM) 10K type strain sequencing project: providing services to taxonomists for standard genome sequencing and annotation.</title>
        <authorList>
            <consortium name="The Broad Institute Genomics Platform"/>
            <consortium name="The Broad Institute Genome Sequencing Center for Infectious Disease"/>
            <person name="Wu L."/>
            <person name="Ma J."/>
        </authorList>
    </citation>
    <scope>NUCLEOTIDE SEQUENCE [LARGE SCALE GENOMIC DNA]</scope>
    <source>
        <strain evidence="5">ICMP 6774ER</strain>
    </source>
</reference>
<evidence type="ECO:0000256" key="2">
    <source>
        <dbReference type="ARBA" id="ARBA00022857"/>
    </source>
</evidence>